<dbReference type="eggNOG" id="KOG0710">
    <property type="taxonomic scope" value="Eukaryota"/>
</dbReference>
<dbReference type="PANTHER" id="PTHR11527">
    <property type="entry name" value="HEAT-SHOCK PROTEIN 20 FAMILY MEMBER"/>
    <property type="match status" value="1"/>
</dbReference>
<evidence type="ECO:0000313" key="6">
    <source>
        <dbReference type="EMBL" id="EEH52575.1"/>
    </source>
</evidence>
<gene>
    <name evidence="6" type="ORF">MICPUCDRAFT_53082</name>
</gene>
<evidence type="ECO:0000256" key="1">
    <source>
        <dbReference type="ARBA" id="ARBA00023016"/>
    </source>
</evidence>
<dbReference type="PROSITE" id="PS01031">
    <property type="entry name" value="SHSP"/>
    <property type="match status" value="1"/>
</dbReference>
<dbReference type="SUPFAM" id="SSF49764">
    <property type="entry name" value="HSP20-like chaperones"/>
    <property type="match status" value="1"/>
</dbReference>
<dbReference type="KEGG" id="mpp:MICPUCDRAFT_53082"/>
<dbReference type="EMBL" id="GG663748">
    <property type="protein sequence ID" value="EEH52575.1"/>
    <property type="molecule type" value="Genomic_DNA"/>
</dbReference>
<dbReference type="Pfam" id="PF00011">
    <property type="entry name" value="HSP20"/>
    <property type="match status" value="2"/>
</dbReference>
<evidence type="ECO:0000256" key="2">
    <source>
        <dbReference type="PROSITE-ProRule" id="PRU00285"/>
    </source>
</evidence>
<dbReference type="CDD" id="cd06464">
    <property type="entry name" value="ACD_sHsps-like"/>
    <property type="match status" value="1"/>
</dbReference>
<evidence type="ECO:0000256" key="4">
    <source>
        <dbReference type="SAM" id="MobiDB-lite"/>
    </source>
</evidence>
<dbReference type="InterPro" id="IPR031107">
    <property type="entry name" value="Small_HSP"/>
</dbReference>
<dbReference type="STRING" id="564608.C1N5X6"/>
<dbReference type="InterPro" id="IPR008978">
    <property type="entry name" value="HSP20-like_chaperone"/>
</dbReference>
<proteinExistence type="inferred from homology"/>
<sequence length="370" mass="41374">MLSAVSSVSSARARFPAVARTFRSARARQVALHTRASSAEQARARPRAPPPSSRASFPFRSRVAWRRARYDDASPEDARLDAPRSLFFFPASAAYVYVYALGLADAVSSPFPASSSSASSSSSSSLSQQKSEQKVQEQQQPQQKPPQQTPRYSREYARNPYARFSMSPDPWNELAQLMEMRIPRRFLTPGLLGGDMGTGSSLGAGPIPHRDSVGRLPNNFDFNMNIIETKKGYEFTADLPGLSKDMVNVELDTDNDMLMISAERAERHEEVRPPEDFRDVTESRGTFLVHEIHPDVPEDEDKDSGFKFHVYERSYGKYQRQFRMPENSISDPGKLDVTLKNGVLTVKVPKKPDAIDKADKKNLKKIAIKG</sequence>
<feature type="domain" description="SHSP" evidence="5">
    <location>
        <begin position="215"/>
        <end position="369"/>
    </location>
</feature>
<dbReference type="InterPro" id="IPR002068">
    <property type="entry name" value="A-crystallin/Hsp20_dom"/>
</dbReference>
<evidence type="ECO:0000313" key="7">
    <source>
        <dbReference type="Proteomes" id="UP000001876"/>
    </source>
</evidence>
<keyword evidence="7" id="KW-1185">Reference proteome</keyword>
<evidence type="ECO:0000256" key="3">
    <source>
        <dbReference type="RuleBase" id="RU003616"/>
    </source>
</evidence>
<keyword evidence="1" id="KW-0346">Stress response</keyword>
<dbReference type="GeneID" id="9688675"/>
<comment type="similarity">
    <text evidence="2 3">Belongs to the small heat shock protein (HSP20) family.</text>
</comment>
<feature type="region of interest" description="Disordered" evidence="4">
    <location>
        <begin position="33"/>
        <end position="56"/>
    </location>
</feature>
<dbReference type="OrthoDB" id="1245404at2759"/>
<dbReference type="AlphaFoldDB" id="C1N5X6"/>
<reference evidence="6 7" key="1">
    <citation type="journal article" date="2009" name="Science">
        <title>Green evolution and dynamic adaptations revealed by genomes of the marine picoeukaryotes Micromonas.</title>
        <authorList>
            <person name="Worden A.Z."/>
            <person name="Lee J.H."/>
            <person name="Mock T."/>
            <person name="Rouze P."/>
            <person name="Simmons M.P."/>
            <person name="Aerts A.L."/>
            <person name="Allen A.E."/>
            <person name="Cuvelier M.L."/>
            <person name="Derelle E."/>
            <person name="Everett M.V."/>
            <person name="Foulon E."/>
            <person name="Grimwood J."/>
            <person name="Gundlach H."/>
            <person name="Henrissat B."/>
            <person name="Napoli C."/>
            <person name="McDonald S.M."/>
            <person name="Parker M.S."/>
            <person name="Rombauts S."/>
            <person name="Salamov A."/>
            <person name="Von Dassow P."/>
            <person name="Badger J.H."/>
            <person name="Coutinho P.M."/>
            <person name="Demir E."/>
            <person name="Dubchak I."/>
            <person name="Gentemann C."/>
            <person name="Eikrem W."/>
            <person name="Gready J.E."/>
            <person name="John U."/>
            <person name="Lanier W."/>
            <person name="Lindquist E.A."/>
            <person name="Lucas S."/>
            <person name="Mayer K.F."/>
            <person name="Moreau H."/>
            <person name="Not F."/>
            <person name="Otillar R."/>
            <person name="Panaud O."/>
            <person name="Pangilinan J."/>
            <person name="Paulsen I."/>
            <person name="Piegu B."/>
            <person name="Poliakov A."/>
            <person name="Robbens S."/>
            <person name="Schmutz J."/>
            <person name="Toulza E."/>
            <person name="Wyss T."/>
            <person name="Zelensky A."/>
            <person name="Zhou K."/>
            <person name="Armbrust E.V."/>
            <person name="Bhattacharya D."/>
            <person name="Goodenough U.W."/>
            <person name="Van de Peer Y."/>
            <person name="Grigoriev I.V."/>
        </authorList>
    </citation>
    <scope>NUCLEOTIDE SEQUENCE [LARGE SCALE GENOMIC DNA]</scope>
    <source>
        <strain evidence="6 7">CCMP1545</strain>
    </source>
</reference>
<dbReference type="Proteomes" id="UP000001876">
    <property type="component" value="Unassembled WGS sequence"/>
</dbReference>
<protein>
    <submittedName>
        <fullName evidence="6">Predicted protein</fullName>
    </submittedName>
</protein>
<accession>C1N5X6</accession>
<feature type="compositionally biased region" description="Low complexity" evidence="4">
    <location>
        <begin position="111"/>
        <end position="142"/>
    </location>
</feature>
<evidence type="ECO:0000259" key="5">
    <source>
        <dbReference type="PROSITE" id="PS01031"/>
    </source>
</evidence>
<dbReference type="RefSeq" id="XP_003063439.1">
    <property type="nucleotide sequence ID" value="XM_003063393.1"/>
</dbReference>
<name>C1N5X6_MICPC</name>
<organism evidence="7">
    <name type="scientific">Micromonas pusilla (strain CCMP1545)</name>
    <name type="common">Picoplanktonic green alga</name>
    <dbReference type="NCBI Taxonomy" id="564608"/>
    <lineage>
        <taxon>Eukaryota</taxon>
        <taxon>Viridiplantae</taxon>
        <taxon>Chlorophyta</taxon>
        <taxon>Mamiellophyceae</taxon>
        <taxon>Mamiellales</taxon>
        <taxon>Mamiellaceae</taxon>
        <taxon>Micromonas</taxon>
    </lineage>
</organism>
<feature type="region of interest" description="Disordered" evidence="4">
    <location>
        <begin position="111"/>
        <end position="153"/>
    </location>
</feature>
<dbReference type="Gene3D" id="2.60.40.790">
    <property type="match status" value="1"/>
</dbReference>